<dbReference type="Proteomes" id="UP001162483">
    <property type="component" value="Unassembled WGS sequence"/>
</dbReference>
<protein>
    <submittedName>
        <fullName evidence="1">Uncharacterized protein</fullName>
    </submittedName>
</protein>
<reference evidence="1" key="1">
    <citation type="submission" date="2023-05" db="EMBL/GenBank/DDBJ databases">
        <authorList>
            <person name="Stuckert A."/>
        </authorList>
    </citation>
    <scope>NUCLEOTIDE SEQUENCE</scope>
</reference>
<accession>A0ABN9BFS3</accession>
<keyword evidence="2" id="KW-1185">Reference proteome</keyword>
<proteinExistence type="predicted"/>
<sequence>ALQALEGAVKEHNRRQLECQRCVLCLFPECTSLSVPCREKDKAAEMEPTCEDLLTAENEADPVERSWSLSQLCGFYQRFCSEVNSTSQACIKAMAGHCHLKLQECKLESDMDYLSDSPDEEMTCGQTISAVINSTVPKVV</sequence>
<evidence type="ECO:0000313" key="2">
    <source>
        <dbReference type="Proteomes" id="UP001162483"/>
    </source>
</evidence>
<gene>
    <name evidence="1" type="ORF">SPARVUS_LOCUS2837038</name>
</gene>
<dbReference type="EMBL" id="CATNWA010003857">
    <property type="protein sequence ID" value="CAI9546461.1"/>
    <property type="molecule type" value="Genomic_DNA"/>
</dbReference>
<evidence type="ECO:0000313" key="1">
    <source>
        <dbReference type="EMBL" id="CAI9546461.1"/>
    </source>
</evidence>
<organism evidence="1 2">
    <name type="scientific">Staurois parvus</name>
    <dbReference type="NCBI Taxonomy" id="386267"/>
    <lineage>
        <taxon>Eukaryota</taxon>
        <taxon>Metazoa</taxon>
        <taxon>Chordata</taxon>
        <taxon>Craniata</taxon>
        <taxon>Vertebrata</taxon>
        <taxon>Euteleostomi</taxon>
        <taxon>Amphibia</taxon>
        <taxon>Batrachia</taxon>
        <taxon>Anura</taxon>
        <taxon>Neobatrachia</taxon>
        <taxon>Ranoidea</taxon>
        <taxon>Ranidae</taxon>
        <taxon>Staurois</taxon>
    </lineage>
</organism>
<name>A0ABN9BFS3_9NEOB</name>
<comment type="caution">
    <text evidence="1">The sequence shown here is derived from an EMBL/GenBank/DDBJ whole genome shotgun (WGS) entry which is preliminary data.</text>
</comment>
<feature type="non-terminal residue" evidence="1">
    <location>
        <position position="1"/>
    </location>
</feature>